<organism evidence="2">
    <name type="scientific">Drosophila melanogaster</name>
    <name type="common">Fruit fly</name>
    <dbReference type="NCBI Taxonomy" id="7227"/>
    <lineage>
        <taxon>Eukaryota</taxon>
        <taxon>Metazoa</taxon>
        <taxon>Ecdysozoa</taxon>
        <taxon>Arthropoda</taxon>
        <taxon>Hexapoda</taxon>
        <taxon>Insecta</taxon>
        <taxon>Pterygota</taxon>
        <taxon>Neoptera</taxon>
        <taxon>Endopterygota</taxon>
        <taxon>Diptera</taxon>
        <taxon>Brachycera</taxon>
        <taxon>Muscomorpha</taxon>
        <taxon>Ephydroidea</taxon>
        <taxon>Drosophilidae</taxon>
        <taxon>Drosophila</taxon>
        <taxon>Sophophora</taxon>
    </lineage>
</organism>
<gene>
    <name evidence="2" type="ORF">HDC09965</name>
</gene>
<feature type="compositionally biased region" description="Basic and acidic residues" evidence="1">
    <location>
        <begin position="44"/>
        <end position="75"/>
    </location>
</feature>
<evidence type="ECO:0000256" key="1">
    <source>
        <dbReference type="SAM" id="MobiDB-lite"/>
    </source>
</evidence>
<sequence>MATAEKGGFTPDSASAPGAHMGNYLVLWHSSAPSEGESGGCVKSKLDRKPERELQNQKQEQEHQAEQEQGHEFGG</sequence>
<accession>Q6ILA2</accession>
<dbReference type="EMBL" id="BK002114">
    <property type="protein sequence ID" value="DAA02959.1"/>
    <property type="molecule type" value="Genomic_DNA"/>
</dbReference>
<protein>
    <submittedName>
        <fullName evidence="2">HDC09965</fullName>
    </submittedName>
</protein>
<feature type="region of interest" description="Disordered" evidence="1">
    <location>
        <begin position="31"/>
        <end position="75"/>
    </location>
</feature>
<proteinExistence type="predicted"/>
<evidence type="ECO:0000313" key="2">
    <source>
        <dbReference type="EMBL" id="DAA02959.1"/>
    </source>
</evidence>
<reference evidence="2" key="1">
    <citation type="journal article" date="2003" name="Genome Biol.">
        <title>An integrated gene annotation and transcriptional profiling approach towards the full gene content of the Drosophila genome.</title>
        <authorList>
            <person name="Hild M."/>
            <person name="Beckmann B."/>
            <person name="Haas S.A."/>
            <person name="Koch B."/>
            <person name="Solovyev V."/>
            <person name="Busold C."/>
            <person name="Fellenberg K."/>
            <person name="Boutros M."/>
            <person name="Vingron M."/>
            <person name="Sauer F."/>
            <person name="Hoheisel J.D."/>
            <person name="Paro R."/>
        </authorList>
    </citation>
    <scope>NUCLEOTIDE SEQUENCE</scope>
</reference>
<name>Q6ILA2_DROME</name>
<dbReference type="AlphaFoldDB" id="Q6ILA2"/>